<gene>
    <name evidence="2" type="ORF">LOAG_03464</name>
</gene>
<accession>A0A1S0U4N8</accession>
<evidence type="ECO:0000313" key="2">
    <source>
        <dbReference type="EMBL" id="EFO25021.2"/>
    </source>
</evidence>
<keyword evidence="1" id="KW-0812">Transmembrane</keyword>
<dbReference type="KEGG" id="loa:LOAG_03464"/>
<dbReference type="EMBL" id="JH712076">
    <property type="protein sequence ID" value="EFO25021.2"/>
    <property type="molecule type" value="Genomic_DNA"/>
</dbReference>
<dbReference type="GeneID" id="9940852"/>
<keyword evidence="1" id="KW-1133">Transmembrane helix</keyword>
<proteinExistence type="predicted"/>
<name>A0A1S0U4N8_LOALO</name>
<feature type="transmembrane region" description="Helical" evidence="1">
    <location>
        <begin position="40"/>
        <end position="58"/>
    </location>
</feature>
<keyword evidence="1" id="KW-0472">Membrane</keyword>
<dbReference type="RefSeq" id="XP_003139049.2">
    <property type="nucleotide sequence ID" value="XM_003139001.2"/>
</dbReference>
<organism evidence="2">
    <name type="scientific">Loa loa</name>
    <name type="common">Eye worm</name>
    <name type="synonym">Filaria loa</name>
    <dbReference type="NCBI Taxonomy" id="7209"/>
    <lineage>
        <taxon>Eukaryota</taxon>
        <taxon>Metazoa</taxon>
        <taxon>Ecdysozoa</taxon>
        <taxon>Nematoda</taxon>
        <taxon>Chromadorea</taxon>
        <taxon>Rhabditida</taxon>
        <taxon>Spirurina</taxon>
        <taxon>Spiruromorpha</taxon>
        <taxon>Filarioidea</taxon>
        <taxon>Onchocercidae</taxon>
        <taxon>Loa</taxon>
    </lineage>
</organism>
<dbReference type="InParanoid" id="A0A1S0U4N8"/>
<protein>
    <submittedName>
        <fullName evidence="2">Uncharacterized protein</fullName>
    </submittedName>
</protein>
<reference evidence="2" key="1">
    <citation type="submission" date="2012-04" db="EMBL/GenBank/DDBJ databases">
        <title>The Genome Sequence of Loa loa.</title>
        <authorList>
            <consortium name="The Broad Institute Genome Sequencing Platform"/>
            <consortium name="Broad Institute Genome Sequencing Center for Infectious Disease"/>
            <person name="Nutman T.B."/>
            <person name="Fink D.L."/>
            <person name="Russ C."/>
            <person name="Young S."/>
            <person name="Zeng Q."/>
            <person name="Gargeya S."/>
            <person name="Alvarado L."/>
            <person name="Berlin A."/>
            <person name="Chapman S.B."/>
            <person name="Chen Z."/>
            <person name="Freedman E."/>
            <person name="Gellesch M."/>
            <person name="Goldberg J."/>
            <person name="Griggs A."/>
            <person name="Gujja S."/>
            <person name="Heilman E.R."/>
            <person name="Heiman D."/>
            <person name="Howarth C."/>
            <person name="Mehta T."/>
            <person name="Neiman D."/>
            <person name="Pearson M."/>
            <person name="Roberts A."/>
            <person name="Saif S."/>
            <person name="Shea T."/>
            <person name="Shenoy N."/>
            <person name="Sisk P."/>
            <person name="Stolte C."/>
            <person name="Sykes S."/>
            <person name="White J."/>
            <person name="Yandava C."/>
            <person name="Haas B."/>
            <person name="Henn M.R."/>
            <person name="Nusbaum C."/>
            <person name="Birren B."/>
        </authorList>
    </citation>
    <scope>NUCLEOTIDE SEQUENCE [LARGE SCALE GENOMIC DNA]</scope>
</reference>
<dbReference type="CTD" id="9940852"/>
<evidence type="ECO:0000256" key="1">
    <source>
        <dbReference type="SAM" id="Phobius"/>
    </source>
</evidence>
<sequence length="76" mass="8565">MWVNMNTICAAAEWASIGRYINREPVTVVWKRKQRNGQTLLACATLTLLALLHVPLPLNFSSDDSFSKTTRMGKDI</sequence>
<dbReference type="AlphaFoldDB" id="A0A1S0U4N8"/>